<dbReference type="GO" id="GO:0016747">
    <property type="term" value="F:acyltransferase activity, transferring groups other than amino-acyl groups"/>
    <property type="evidence" value="ECO:0007669"/>
    <property type="project" value="InterPro"/>
</dbReference>
<keyword evidence="1" id="KW-1133">Transmembrane helix</keyword>
<evidence type="ECO:0000256" key="1">
    <source>
        <dbReference type="SAM" id="Phobius"/>
    </source>
</evidence>
<keyword evidence="1" id="KW-0472">Membrane</keyword>
<dbReference type="Pfam" id="PF01757">
    <property type="entry name" value="Acyl_transf_3"/>
    <property type="match status" value="1"/>
</dbReference>
<dbReference type="Proteomes" id="UP000480266">
    <property type="component" value="Unassembled WGS sequence"/>
</dbReference>
<feature type="transmembrane region" description="Helical" evidence="1">
    <location>
        <begin position="250"/>
        <end position="268"/>
    </location>
</feature>
<evidence type="ECO:0000259" key="2">
    <source>
        <dbReference type="Pfam" id="PF01757"/>
    </source>
</evidence>
<feature type="domain" description="Acyltransferase 3" evidence="2">
    <location>
        <begin position="5"/>
        <end position="355"/>
    </location>
</feature>
<feature type="transmembrane region" description="Helical" evidence="1">
    <location>
        <begin position="7"/>
        <end position="28"/>
    </location>
</feature>
<comment type="caution">
    <text evidence="3">The sequence shown here is derived from an EMBL/GenBank/DDBJ whole genome shotgun (WGS) entry which is preliminary data.</text>
</comment>
<feature type="transmembrane region" description="Helical" evidence="1">
    <location>
        <begin position="274"/>
        <end position="292"/>
    </location>
</feature>
<keyword evidence="4" id="KW-1185">Reference proteome</keyword>
<organism evidence="3 4">
    <name type="scientific">Candidatus Afipia apatlaquensis</name>
    <dbReference type="NCBI Taxonomy" id="2712852"/>
    <lineage>
        <taxon>Bacteria</taxon>
        <taxon>Pseudomonadati</taxon>
        <taxon>Pseudomonadota</taxon>
        <taxon>Alphaproteobacteria</taxon>
        <taxon>Hyphomicrobiales</taxon>
        <taxon>Nitrobacteraceae</taxon>
        <taxon>Afipia</taxon>
    </lineage>
</organism>
<dbReference type="PANTHER" id="PTHR36927:SF3">
    <property type="entry name" value="GLUCANS BIOSYNTHESIS PROTEIN C"/>
    <property type="match status" value="1"/>
</dbReference>
<accession>A0A7C9REX5</accession>
<name>A0A7C9REX5_9BRAD</name>
<keyword evidence="3" id="KW-0012">Acyltransferase</keyword>
<dbReference type="PANTHER" id="PTHR36927">
    <property type="entry name" value="BLR4337 PROTEIN"/>
    <property type="match status" value="1"/>
</dbReference>
<feature type="transmembrane region" description="Helical" evidence="1">
    <location>
        <begin position="156"/>
        <end position="176"/>
    </location>
</feature>
<evidence type="ECO:0000313" key="4">
    <source>
        <dbReference type="Proteomes" id="UP000480266"/>
    </source>
</evidence>
<feature type="transmembrane region" description="Helical" evidence="1">
    <location>
        <begin position="83"/>
        <end position="104"/>
    </location>
</feature>
<gene>
    <name evidence="3" type="ORF">G4V63_07800</name>
</gene>
<proteinExistence type="predicted"/>
<reference evidence="3" key="1">
    <citation type="submission" date="2020-02" db="EMBL/GenBank/DDBJ databases">
        <title>Draft genome sequence of Candidatus Afipia apatlaquensis IBT-C3, a potential strain for decolorization of textile dyes.</title>
        <authorList>
            <person name="Sanchez-Reyes A."/>
            <person name="Breton-Deval L."/>
            <person name="Mangelson H."/>
            <person name="Sanchez-Flores A."/>
        </authorList>
    </citation>
    <scope>NUCLEOTIDE SEQUENCE [LARGE SCALE GENOMIC DNA]</scope>
    <source>
        <strain evidence="3">IBT-C3</strain>
    </source>
</reference>
<feature type="transmembrane region" description="Helical" evidence="1">
    <location>
        <begin position="48"/>
        <end position="71"/>
    </location>
</feature>
<dbReference type="InterPro" id="IPR050623">
    <property type="entry name" value="Glucan_succinyl_AcylTrfase"/>
</dbReference>
<dbReference type="InterPro" id="IPR002656">
    <property type="entry name" value="Acyl_transf_3_dom"/>
</dbReference>
<evidence type="ECO:0000313" key="3">
    <source>
        <dbReference type="EMBL" id="NGX95121.1"/>
    </source>
</evidence>
<feature type="transmembrane region" description="Helical" evidence="1">
    <location>
        <begin position="304"/>
        <end position="324"/>
    </location>
</feature>
<sequence length="392" mass="43092">MRRTDLEVLRIALCAAVILAHALIIFSVDPNYHIKSAQASQFASLATEFIRISAMATFFTIAGYTAVASLRSRGPLEFARTRVVRLFVPLVFGVVTSGTIIKYIEMMQGRDFGFHGLRKARTLQQMLDVDPGTPLGFFDFFPRNLGILNLLTWSHLWFLGYLLIISLMLLPLLVLLARRAPDASKLNAAVLFLPALPLGLYLAAFDGYWPFLPNLIGDWTNFFYFAMYMTFGAMIATWPGIEVQLRAQAPCFAVLMVLAFAGVAYFGVSVPGRVFVGLTAWFCVGAVLGFAIRFKPAVATPALTYLAAATLPVYIIHHAVLLLIGVKVMNLPLPVWIKVTAILLATIAISLAIYHWLIRPWRPMRWLLGMGSAPAAVSRAPDGAAAEPALSQ</sequence>
<feature type="transmembrane region" description="Helical" evidence="1">
    <location>
        <begin position="188"/>
        <end position="209"/>
    </location>
</feature>
<feature type="transmembrane region" description="Helical" evidence="1">
    <location>
        <begin position="336"/>
        <end position="357"/>
    </location>
</feature>
<keyword evidence="3" id="KW-0808">Transferase</keyword>
<protein>
    <submittedName>
        <fullName evidence="3">Acyltransferase family protein</fullName>
    </submittedName>
</protein>
<dbReference type="EMBL" id="JAAMRR010000405">
    <property type="protein sequence ID" value="NGX95121.1"/>
    <property type="molecule type" value="Genomic_DNA"/>
</dbReference>
<keyword evidence="1" id="KW-0812">Transmembrane</keyword>
<dbReference type="AlphaFoldDB" id="A0A7C9REX5"/>
<feature type="transmembrane region" description="Helical" evidence="1">
    <location>
        <begin position="221"/>
        <end position="238"/>
    </location>
</feature>